<gene>
    <name evidence="2" type="ORF">RO3G_05739</name>
</gene>
<sequence length="64" mass="7404">MISNTYNQPINQAVFLAIIPFCSSKPFLILYKQFHASLLPFIFIKDSKEAELLMSLEKKRLLSL</sequence>
<dbReference type="InParanoid" id="I1BXV4"/>
<organism evidence="2 3">
    <name type="scientific">Rhizopus delemar (strain RA 99-880 / ATCC MYA-4621 / FGSC 9543 / NRRL 43880)</name>
    <name type="common">Mucormycosis agent</name>
    <name type="synonym">Rhizopus arrhizus var. delemar</name>
    <dbReference type="NCBI Taxonomy" id="246409"/>
    <lineage>
        <taxon>Eukaryota</taxon>
        <taxon>Fungi</taxon>
        <taxon>Fungi incertae sedis</taxon>
        <taxon>Mucoromycota</taxon>
        <taxon>Mucoromycotina</taxon>
        <taxon>Mucoromycetes</taxon>
        <taxon>Mucorales</taxon>
        <taxon>Mucorineae</taxon>
        <taxon>Rhizopodaceae</taxon>
        <taxon>Rhizopus</taxon>
    </lineage>
</organism>
<dbReference type="AlphaFoldDB" id="I1BXV4"/>
<proteinExistence type="predicted"/>
<protein>
    <submittedName>
        <fullName evidence="2">Uncharacterized protein</fullName>
    </submittedName>
</protein>
<feature type="transmembrane region" description="Helical" evidence="1">
    <location>
        <begin position="12"/>
        <end position="31"/>
    </location>
</feature>
<keyword evidence="1" id="KW-1133">Transmembrane helix</keyword>
<accession>I1BXV4</accession>
<evidence type="ECO:0000256" key="1">
    <source>
        <dbReference type="SAM" id="Phobius"/>
    </source>
</evidence>
<dbReference type="VEuPathDB" id="FungiDB:RO3G_05739"/>
<evidence type="ECO:0000313" key="3">
    <source>
        <dbReference type="Proteomes" id="UP000009138"/>
    </source>
</evidence>
<keyword evidence="1" id="KW-0812">Transmembrane</keyword>
<dbReference type="RefSeq" id="XP_067516430.1">
    <property type="nucleotide sequence ID" value="XM_067660329.1"/>
</dbReference>
<name>I1BXV4_RHIO9</name>
<keyword evidence="1" id="KW-0472">Membrane</keyword>
<reference evidence="2 3" key="1">
    <citation type="journal article" date="2009" name="PLoS Genet.">
        <title>Genomic analysis of the basal lineage fungus Rhizopus oryzae reveals a whole-genome duplication.</title>
        <authorList>
            <person name="Ma L.-J."/>
            <person name="Ibrahim A.S."/>
            <person name="Skory C."/>
            <person name="Grabherr M.G."/>
            <person name="Burger G."/>
            <person name="Butler M."/>
            <person name="Elias M."/>
            <person name="Idnurm A."/>
            <person name="Lang B.F."/>
            <person name="Sone T."/>
            <person name="Abe A."/>
            <person name="Calvo S.E."/>
            <person name="Corrochano L.M."/>
            <person name="Engels R."/>
            <person name="Fu J."/>
            <person name="Hansberg W."/>
            <person name="Kim J.-M."/>
            <person name="Kodira C.D."/>
            <person name="Koehrsen M.J."/>
            <person name="Liu B."/>
            <person name="Miranda-Saavedra D."/>
            <person name="O'Leary S."/>
            <person name="Ortiz-Castellanos L."/>
            <person name="Poulter R."/>
            <person name="Rodriguez-Romero J."/>
            <person name="Ruiz-Herrera J."/>
            <person name="Shen Y.-Q."/>
            <person name="Zeng Q."/>
            <person name="Galagan J."/>
            <person name="Birren B.W."/>
            <person name="Cuomo C.A."/>
            <person name="Wickes B.L."/>
        </authorList>
    </citation>
    <scope>NUCLEOTIDE SEQUENCE [LARGE SCALE GENOMIC DNA]</scope>
    <source>
        <strain evidence="3">RA 99-880 / ATCC MYA-4621 / FGSC 9543 / NRRL 43880</strain>
    </source>
</reference>
<dbReference type="GeneID" id="93612710"/>
<keyword evidence="3" id="KW-1185">Reference proteome</keyword>
<dbReference type="EMBL" id="CH476735">
    <property type="protein sequence ID" value="EIE81034.1"/>
    <property type="molecule type" value="Genomic_DNA"/>
</dbReference>
<dbReference type="Proteomes" id="UP000009138">
    <property type="component" value="Unassembled WGS sequence"/>
</dbReference>
<evidence type="ECO:0000313" key="2">
    <source>
        <dbReference type="EMBL" id="EIE81034.1"/>
    </source>
</evidence>